<proteinExistence type="predicted"/>
<dbReference type="Proteomes" id="UP000009168">
    <property type="component" value="Unassembled WGS sequence"/>
</dbReference>
<dbReference type="RefSeq" id="XP_001031755.3">
    <property type="nucleotide sequence ID" value="XM_001031755.3"/>
</dbReference>
<protein>
    <submittedName>
        <fullName evidence="1">Uncharacterized protein</fullName>
    </submittedName>
</protein>
<name>I7M628_TETTS</name>
<evidence type="ECO:0000313" key="2">
    <source>
        <dbReference type="Proteomes" id="UP000009168"/>
    </source>
</evidence>
<dbReference type="InParanoid" id="I7M628"/>
<evidence type="ECO:0000313" key="1">
    <source>
        <dbReference type="EMBL" id="EAR84092.3"/>
    </source>
</evidence>
<organism evidence="1 2">
    <name type="scientific">Tetrahymena thermophila (strain SB210)</name>
    <dbReference type="NCBI Taxonomy" id="312017"/>
    <lineage>
        <taxon>Eukaryota</taxon>
        <taxon>Sar</taxon>
        <taxon>Alveolata</taxon>
        <taxon>Ciliophora</taxon>
        <taxon>Intramacronucleata</taxon>
        <taxon>Oligohymenophorea</taxon>
        <taxon>Hymenostomatida</taxon>
        <taxon>Tetrahymenina</taxon>
        <taxon>Tetrahymenidae</taxon>
        <taxon>Tetrahymena</taxon>
    </lineage>
</organism>
<accession>I7M628</accession>
<dbReference type="GeneID" id="7838793"/>
<reference evidence="2" key="1">
    <citation type="journal article" date="2006" name="PLoS Biol.">
        <title>Macronuclear genome sequence of the ciliate Tetrahymena thermophila, a model eukaryote.</title>
        <authorList>
            <person name="Eisen J.A."/>
            <person name="Coyne R.S."/>
            <person name="Wu M."/>
            <person name="Wu D."/>
            <person name="Thiagarajan M."/>
            <person name="Wortman J.R."/>
            <person name="Badger J.H."/>
            <person name="Ren Q."/>
            <person name="Amedeo P."/>
            <person name="Jones K.M."/>
            <person name="Tallon L.J."/>
            <person name="Delcher A.L."/>
            <person name="Salzberg S.L."/>
            <person name="Silva J.C."/>
            <person name="Haas B.J."/>
            <person name="Majoros W.H."/>
            <person name="Farzad M."/>
            <person name="Carlton J.M."/>
            <person name="Smith R.K. Jr."/>
            <person name="Garg J."/>
            <person name="Pearlman R.E."/>
            <person name="Karrer K.M."/>
            <person name="Sun L."/>
            <person name="Manning G."/>
            <person name="Elde N.C."/>
            <person name="Turkewitz A.P."/>
            <person name="Asai D.J."/>
            <person name="Wilkes D.E."/>
            <person name="Wang Y."/>
            <person name="Cai H."/>
            <person name="Collins K."/>
            <person name="Stewart B.A."/>
            <person name="Lee S.R."/>
            <person name="Wilamowska K."/>
            <person name="Weinberg Z."/>
            <person name="Ruzzo W.L."/>
            <person name="Wloga D."/>
            <person name="Gaertig J."/>
            <person name="Frankel J."/>
            <person name="Tsao C.-C."/>
            <person name="Gorovsky M.A."/>
            <person name="Keeling P.J."/>
            <person name="Waller R.F."/>
            <person name="Patron N.J."/>
            <person name="Cherry J.M."/>
            <person name="Stover N.A."/>
            <person name="Krieger C.J."/>
            <person name="del Toro C."/>
            <person name="Ryder H.F."/>
            <person name="Williamson S.C."/>
            <person name="Barbeau R.A."/>
            <person name="Hamilton E.P."/>
            <person name="Orias E."/>
        </authorList>
    </citation>
    <scope>NUCLEOTIDE SEQUENCE [LARGE SCALE GENOMIC DNA]</scope>
    <source>
        <strain evidence="2">SB210</strain>
    </source>
</reference>
<keyword evidence="2" id="KW-1185">Reference proteome</keyword>
<sequence>MGGCTSQNKNTIHPLKENNIQIKSSKTIYCKEIDSNEKLAMDNLDNLHSQVNNVIDDFEQAKETFHTKLESILEQNFIFNQFYSKIKLLKTICKEQNIQQLEILIEAVHKILQKLPKIEGNINSVKEKLQIEQTKQESPLTNQIKYKMQYKIDQIHFDDFANEIAEWDSILKKYINITYKDIKNKKRLSNESCFQPSTTLTQSQQSKRKTVIIQQKNQNQLFQSQGYLPQNQTLSTLNQSQHNL</sequence>
<dbReference type="AlphaFoldDB" id="I7M628"/>
<gene>
    <name evidence="1" type="ORF">TTHERM_00756400</name>
</gene>
<dbReference type="EMBL" id="GG662437">
    <property type="protein sequence ID" value="EAR84092.3"/>
    <property type="molecule type" value="Genomic_DNA"/>
</dbReference>
<dbReference type="KEGG" id="tet:TTHERM_00756400"/>
<dbReference type="HOGENOM" id="CLU_1139964_0_0_1"/>